<feature type="region of interest" description="Disordered" evidence="1">
    <location>
        <begin position="1"/>
        <end position="23"/>
    </location>
</feature>
<evidence type="ECO:0000256" key="1">
    <source>
        <dbReference type="SAM" id="MobiDB-lite"/>
    </source>
</evidence>
<evidence type="ECO:0000313" key="3">
    <source>
        <dbReference type="Proteomes" id="UP000015530"/>
    </source>
</evidence>
<name>T0JV30_COLGC</name>
<comment type="caution">
    <text evidence="2">The sequence shown here is derived from an EMBL/GenBank/DDBJ whole genome shotgun (WGS) entry which is preliminary data.</text>
</comment>
<reference evidence="3" key="1">
    <citation type="journal article" date="2013" name="Mol. Plant Microbe Interact.">
        <title>Global aspects of pacC regulation of pathogenicity genes in Colletotrichum gloeosporioides as revealed by transcriptome analysis.</title>
        <authorList>
            <person name="Alkan N."/>
            <person name="Meng X."/>
            <person name="Friedlander G."/>
            <person name="Reuveni E."/>
            <person name="Sukno S."/>
            <person name="Sherman A."/>
            <person name="Thon M."/>
            <person name="Fluhr R."/>
            <person name="Prusky D."/>
        </authorList>
    </citation>
    <scope>NUCLEOTIDE SEQUENCE [LARGE SCALE GENOMIC DNA]</scope>
    <source>
        <strain evidence="3">Cg-14</strain>
    </source>
</reference>
<organism evidence="2 3">
    <name type="scientific">Colletotrichum gloeosporioides (strain Cg-14)</name>
    <name type="common">Anthracnose fungus</name>
    <name type="synonym">Glomerella cingulata</name>
    <dbReference type="NCBI Taxonomy" id="1237896"/>
    <lineage>
        <taxon>Eukaryota</taxon>
        <taxon>Fungi</taxon>
        <taxon>Dikarya</taxon>
        <taxon>Ascomycota</taxon>
        <taxon>Pezizomycotina</taxon>
        <taxon>Sordariomycetes</taxon>
        <taxon>Hypocreomycetidae</taxon>
        <taxon>Glomerellales</taxon>
        <taxon>Glomerellaceae</taxon>
        <taxon>Colletotrichum</taxon>
        <taxon>Colletotrichum gloeosporioides species complex</taxon>
    </lineage>
</organism>
<evidence type="ECO:0000313" key="2">
    <source>
        <dbReference type="EMBL" id="EQB43234.1"/>
    </source>
</evidence>
<dbReference type="Proteomes" id="UP000015530">
    <property type="component" value="Unassembled WGS sequence"/>
</dbReference>
<dbReference type="EMBL" id="AMYD01004383">
    <property type="protein sequence ID" value="EQB43234.1"/>
    <property type="molecule type" value="Genomic_DNA"/>
</dbReference>
<feature type="compositionally biased region" description="Low complexity" evidence="1">
    <location>
        <begin position="11"/>
        <end position="23"/>
    </location>
</feature>
<dbReference type="HOGENOM" id="CLU_3423287_0_0_1"/>
<accession>T0JV30</accession>
<proteinExistence type="predicted"/>
<sequence>MIKAGAVTFDLQNQNAHQQQHLS</sequence>
<dbReference type="AlphaFoldDB" id="T0JV30"/>
<protein>
    <submittedName>
        <fullName evidence="2">Uncharacterized protein</fullName>
    </submittedName>
</protein>
<gene>
    <name evidence="2" type="ORF">CGLO_18132</name>
</gene>